<feature type="domain" description="N-acetyltransferase" evidence="1">
    <location>
        <begin position="9"/>
        <end position="142"/>
    </location>
</feature>
<proteinExistence type="predicted"/>
<sequence>MNLDAKTIRMRLVEEDDAEFILALRLDENYGKYLSSTDASVSKQREWIRRYKQDEQAGIQYYFIIERQDGVRCGTVRVYDFRENSFCWGSWILNQDKTRYAAIESAFLIYRFGFEVLGFAQSHFEVMKDNQRVIAFHEKMGAEVVGEDEHNLYFTIQKAAVAESKKKLSSKIQ</sequence>
<dbReference type="InterPro" id="IPR016181">
    <property type="entry name" value="Acyl_CoA_acyltransferase"/>
</dbReference>
<dbReference type="OrthoDB" id="2049878at2"/>
<gene>
    <name evidence="3" type="ORF">SAMN04487855_3011</name>
    <name evidence="2" type="ORF">SAMN05216589_2759</name>
</gene>
<dbReference type="Proteomes" id="UP000186904">
    <property type="component" value="Unassembled WGS sequence"/>
</dbReference>
<reference evidence="4 5" key="1">
    <citation type="submission" date="2016-10" db="EMBL/GenBank/DDBJ databases">
        <authorList>
            <person name="de Groot N.N."/>
        </authorList>
    </citation>
    <scope>NUCLEOTIDE SEQUENCE [LARGE SCALE GENOMIC DNA]</scope>
    <source>
        <strain evidence="3 4">CGMCC 1.9095</strain>
        <strain evidence="2 5">DSM 22558</strain>
    </source>
</reference>
<dbReference type="Gene3D" id="3.40.630.30">
    <property type="match status" value="1"/>
</dbReference>
<accession>A0A1H9VNG4</accession>
<dbReference type="SUPFAM" id="SSF55729">
    <property type="entry name" value="Acyl-CoA N-acyltransferases (Nat)"/>
    <property type="match status" value="1"/>
</dbReference>
<dbReference type="PANTHER" id="PTHR43415">
    <property type="entry name" value="SPERMIDINE N(1)-ACETYLTRANSFERASE"/>
    <property type="match status" value="1"/>
</dbReference>
<evidence type="ECO:0000313" key="2">
    <source>
        <dbReference type="EMBL" id="SES23246.1"/>
    </source>
</evidence>
<evidence type="ECO:0000313" key="5">
    <source>
        <dbReference type="Proteomes" id="UP000186904"/>
    </source>
</evidence>
<dbReference type="GO" id="GO:0016747">
    <property type="term" value="F:acyltransferase activity, transferring groups other than amino-acyl groups"/>
    <property type="evidence" value="ECO:0007669"/>
    <property type="project" value="InterPro"/>
</dbReference>
<dbReference type="RefSeq" id="WP_074780707.1">
    <property type="nucleotide sequence ID" value="NZ_FOGN01000006.1"/>
</dbReference>
<dbReference type="Pfam" id="PF13302">
    <property type="entry name" value="Acetyltransf_3"/>
    <property type="match status" value="1"/>
</dbReference>
<dbReference type="EMBL" id="FOGN01000006">
    <property type="protein sequence ID" value="SES23246.1"/>
    <property type="molecule type" value="Genomic_DNA"/>
</dbReference>
<dbReference type="PANTHER" id="PTHR43415:SF3">
    <property type="entry name" value="GNAT-FAMILY ACETYLTRANSFERASE"/>
    <property type="match status" value="1"/>
</dbReference>
<evidence type="ECO:0000313" key="3">
    <source>
        <dbReference type="EMBL" id="SFM27497.1"/>
    </source>
</evidence>
<evidence type="ECO:0000259" key="1">
    <source>
        <dbReference type="Pfam" id="PF13302"/>
    </source>
</evidence>
<name>A0A1H9VNG4_9GAMM</name>
<evidence type="ECO:0000313" key="4">
    <source>
        <dbReference type="Proteomes" id="UP000186599"/>
    </source>
</evidence>
<keyword evidence="2" id="KW-0808">Transferase</keyword>
<dbReference type="EMBL" id="FOUA01000006">
    <property type="protein sequence ID" value="SFM27497.1"/>
    <property type="molecule type" value="Genomic_DNA"/>
</dbReference>
<dbReference type="InterPro" id="IPR000182">
    <property type="entry name" value="GNAT_dom"/>
</dbReference>
<organism evidence="2 5">
    <name type="scientific">Halopseudomonas bauzanensis</name>
    <dbReference type="NCBI Taxonomy" id="653930"/>
    <lineage>
        <taxon>Bacteria</taxon>
        <taxon>Pseudomonadati</taxon>
        <taxon>Pseudomonadota</taxon>
        <taxon>Gammaproteobacteria</taxon>
        <taxon>Pseudomonadales</taxon>
        <taxon>Pseudomonadaceae</taxon>
        <taxon>Halopseudomonas</taxon>
    </lineage>
</organism>
<keyword evidence="4" id="KW-1185">Reference proteome</keyword>
<dbReference type="AlphaFoldDB" id="A0A1H9VNG4"/>
<protein>
    <submittedName>
        <fullName evidence="2">Protein N-acetyltransferase, RimJ/RimL family</fullName>
    </submittedName>
</protein>
<dbReference type="Proteomes" id="UP000186599">
    <property type="component" value="Unassembled WGS sequence"/>
</dbReference>
<dbReference type="STRING" id="653930.SAMN05216589_2759"/>